<dbReference type="PANTHER" id="PTHR43413">
    <property type="entry name" value="TRANSCRIPTIONAL REGULATOR, ASNC FAMILY"/>
    <property type="match status" value="1"/>
</dbReference>
<feature type="domain" description="Siroheme decarboxylase NirL-like HTH" evidence="9">
    <location>
        <begin position="25"/>
        <end position="71"/>
    </location>
</feature>
<evidence type="ECO:0000313" key="11">
    <source>
        <dbReference type="Proteomes" id="UP000252707"/>
    </source>
</evidence>
<dbReference type="Proteomes" id="UP000252707">
    <property type="component" value="Unassembled WGS sequence"/>
</dbReference>
<feature type="domain" description="Siroheme decarboxylase AsnC-like ligand binding" evidence="8">
    <location>
        <begin position="82"/>
        <end position="169"/>
    </location>
</feature>
<dbReference type="InterPro" id="IPR040523">
    <property type="entry name" value="AsnC_trans_reg2"/>
</dbReference>
<accession>A0A369CJ70</accession>
<evidence type="ECO:0000256" key="2">
    <source>
        <dbReference type="ARBA" id="ARBA00023444"/>
    </source>
</evidence>
<dbReference type="InterPro" id="IPR050684">
    <property type="entry name" value="HTH-Siroheme_Decarb"/>
</dbReference>
<dbReference type="Pfam" id="PF22451">
    <property type="entry name" value="NirdL-like_HTH"/>
    <property type="match status" value="1"/>
</dbReference>
<comment type="caution">
    <text evidence="10">The sequence shown here is derived from an EMBL/GenBank/DDBJ whole genome shotgun (WGS) entry which is preliminary data.</text>
</comment>
<dbReference type="GO" id="GO:0016829">
    <property type="term" value="F:lyase activity"/>
    <property type="evidence" value="ECO:0007669"/>
    <property type="project" value="UniProtKB-KW"/>
</dbReference>
<organism evidence="10 11">
    <name type="scientific">Thioalbus denitrificans</name>
    <dbReference type="NCBI Taxonomy" id="547122"/>
    <lineage>
        <taxon>Bacteria</taxon>
        <taxon>Pseudomonadati</taxon>
        <taxon>Pseudomonadota</taxon>
        <taxon>Gammaproteobacteria</taxon>
        <taxon>Chromatiales</taxon>
        <taxon>Ectothiorhodospiraceae</taxon>
        <taxon>Thioalbus</taxon>
    </lineage>
</organism>
<proteinExistence type="inferred from homology"/>
<evidence type="ECO:0000313" key="10">
    <source>
        <dbReference type="EMBL" id="RCX33338.1"/>
    </source>
</evidence>
<keyword evidence="11" id="KW-1185">Reference proteome</keyword>
<reference evidence="10 11" key="1">
    <citation type="submission" date="2018-07" db="EMBL/GenBank/DDBJ databases">
        <title>Genomic Encyclopedia of Type Strains, Phase IV (KMG-IV): sequencing the most valuable type-strain genomes for metagenomic binning, comparative biology and taxonomic classification.</title>
        <authorList>
            <person name="Goeker M."/>
        </authorList>
    </citation>
    <scope>NUCLEOTIDE SEQUENCE [LARGE SCALE GENOMIC DNA]</scope>
    <source>
        <strain evidence="10 11">DSM 26407</strain>
    </source>
</reference>
<evidence type="ECO:0000259" key="8">
    <source>
        <dbReference type="Pfam" id="PF17805"/>
    </source>
</evidence>
<dbReference type="RefSeq" id="WP_245937155.1">
    <property type="nucleotide sequence ID" value="NZ_QPJY01000001.1"/>
</dbReference>
<evidence type="ECO:0000259" key="9">
    <source>
        <dbReference type="Pfam" id="PF22451"/>
    </source>
</evidence>
<comment type="function">
    <text evidence="6">Involved in heme d1 biosynthesis. Catalyzes the decarboxylation of siroheme into didecarboxysiroheme.</text>
</comment>
<keyword evidence="1" id="KW-0456">Lyase</keyword>
<evidence type="ECO:0000256" key="4">
    <source>
        <dbReference type="ARBA" id="ARBA00023465"/>
    </source>
</evidence>
<dbReference type="PANTHER" id="PTHR43413:SF1">
    <property type="entry name" value="SIROHEME DECARBOXYLASE NIRL SUBUNIT"/>
    <property type="match status" value="1"/>
</dbReference>
<evidence type="ECO:0000256" key="3">
    <source>
        <dbReference type="ARBA" id="ARBA00023457"/>
    </source>
</evidence>
<evidence type="ECO:0000256" key="6">
    <source>
        <dbReference type="ARBA" id="ARBA00045291"/>
    </source>
</evidence>
<protein>
    <recommendedName>
        <fullName evidence="5">siroheme decarboxylase</fullName>
        <ecNumber evidence="5">4.1.1.111</ecNumber>
    </recommendedName>
</protein>
<dbReference type="InterPro" id="IPR053953">
    <property type="entry name" value="NirdL-like_HTH"/>
</dbReference>
<comment type="subunit">
    <text evidence="4">Probably forms a complex composed of NirD, NirL, NirG and NirH. All proteins are required for the total conversion of siroheme to didecarboxysiroheme.</text>
</comment>
<dbReference type="SUPFAM" id="SSF46785">
    <property type="entry name" value="Winged helix' DNA-binding domain"/>
    <property type="match status" value="1"/>
</dbReference>
<dbReference type="EC" id="4.1.1.111" evidence="5"/>
<dbReference type="Gene3D" id="3.30.70.3460">
    <property type="match status" value="1"/>
</dbReference>
<name>A0A369CJ70_9GAMM</name>
<dbReference type="EMBL" id="QPJY01000001">
    <property type="protein sequence ID" value="RCX33338.1"/>
    <property type="molecule type" value="Genomic_DNA"/>
</dbReference>
<sequence>MAQPAGIGQMALSEAQDDRAIDALDRAIVAATQAGLPLVPEPYRQVAEALGVEAEEVMARLRRMLESGVIRRIGVVPNHYALGYRANAMVVWDLPDARIAELGRRIGALEFVSHCYHRPRHPPEWPYNLFTMVHGRSREETEAKVGMIAAMLGEADRGHQLLYSSRILKKTSLRLGG</sequence>
<dbReference type="InterPro" id="IPR036390">
    <property type="entry name" value="WH_DNA-bd_sf"/>
</dbReference>
<evidence type="ECO:0000256" key="7">
    <source>
        <dbReference type="ARBA" id="ARBA00048470"/>
    </source>
</evidence>
<comment type="catalytic activity">
    <reaction evidence="7">
        <text>siroheme + 2 H(+) = 12,18-didecarboxysiroheme + 2 CO2</text>
        <dbReference type="Rhea" id="RHEA:19093"/>
        <dbReference type="ChEBI" id="CHEBI:15378"/>
        <dbReference type="ChEBI" id="CHEBI:16526"/>
        <dbReference type="ChEBI" id="CHEBI:60052"/>
        <dbReference type="ChEBI" id="CHEBI:140497"/>
        <dbReference type="EC" id="4.1.1.111"/>
    </reaction>
</comment>
<gene>
    <name evidence="10" type="ORF">DFQ59_101639</name>
</gene>
<comment type="similarity">
    <text evidence="3">Belongs to the Ahb/Nir family.</text>
</comment>
<evidence type="ECO:0000256" key="1">
    <source>
        <dbReference type="ARBA" id="ARBA00023239"/>
    </source>
</evidence>
<comment type="pathway">
    <text evidence="2">Porphyrin-containing compound metabolism.</text>
</comment>
<dbReference type="Pfam" id="PF17805">
    <property type="entry name" value="AsnC_trans_reg2"/>
    <property type="match status" value="1"/>
</dbReference>
<evidence type="ECO:0000256" key="5">
    <source>
        <dbReference type="ARBA" id="ARBA00023471"/>
    </source>
</evidence>
<dbReference type="AlphaFoldDB" id="A0A369CJ70"/>